<dbReference type="Pfam" id="PF13786">
    <property type="entry name" value="DUF4179"/>
    <property type="match status" value="1"/>
</dbReference>
<dbReference type="GeneID" id="301327152"/>
<proteinExistence type="predicted"/>
<feature type="transmembrane region" description="Helical" evidence="1">
    <location>
        <begin position="47"/>
        <end position="70"/>
    </location>
</feature>
<keyword evidence="1" id="KW-0472">Membrane</keyword>
<keyword evidence="1" id="KW-0812">Transmembrane</keyword>
<dbReference type="RefSeq" id="WP_301551620.1">
    <property type="nucleotide sequence ID" value="NZ_JAQRMZ010000004.1"/>
</dbReference>
<reference evidence="3" key="1">
    <citation type="submission" date="2023-07" db="EMBL/GenBank/DDBJ databases">
        <title>Genomic Encyclopedia of Type Strains, Phase IV (KMG-IV): sequencing the most valuable type-strain genomes for metagenomic binning, comparative biology and taxonomic classification.</title>
        <authorList>
            <person name="Goeker M."/>
        </authorList>
    </citation>
    <scope>NUCLEOTIDE SEQUENCE [LARGE SCALE GENOMIC DNA]</scope>
    <source>
        <strain evidence="3">JSM 076093</strain>
    </source>
</reference>
<dbReference type="Gene3D" id="2.60.40.1630">
    <property type="entry name" value="bacillus anthracis domain"/>
    <property type="match status" value="1"/>
</dbReference>
<organism evidence="3 4">
    <name type="scientific">Guptibacillus hwajinpoensis</name>
    <dbReference type="NCBI Taxonomy" id="208199"/>
    <lineage>
        <taxon>Bacteria</taxon>
        <taxon>Bacillati</taxon>
        <taxon>Bacillota</taxon>
        <taxon>Bacilli</taxon>
        <taxon>Bacillales</taxon>
        <taxon>Guptibacillaceae</taxon>
        <taxon>Guptibacillus</taxon>
    </lineage>
</organism>
<sequence length="453" mass="51340">MKEKLFKDQYNNIEVPEDELLRSIQSGIDKAESKSSFKRQKTMKRSILSIAAAVFLSATFLSPGMSIALAEVPVIGEAYHVFNDMVGRNLSSQQLVTELDEKSSYRGIDVVVTSAYYDGAVVGVSFRVEGRVKGDEFNNISGFYEIYDGNKGISDSKEIVTMEQSGDGYVGQIQLSYPYKELPASTSFPLEFKRIGEKEGSWKFEVPIEQLPYEEMKVNHSRFNEKADVAVQFDSIIEGQASTAINYTGRFPLEGENDQIRLEVFDDHGERVRISMDGIDLESYQDDNHVVVKGRSIIPEKLNERTDYLEIHPKVAIRGEGDHFLSLSDELPMKVESKRQNHVILVTDMKVQGDKVALDFQINNGRLERDFTFYQNIARTDVVLVEESRKDIYEEPMKHSVKVLDKEKLMFRSTFDVSSVNNFNEDNYVVRVSLGGLSGNLPVELEPVKVELN</sequence>
<evidence type="ECO:0000313" key="3">
    <source>
        <dbReference type="EMBL" id="MDQ0484575.1"/>
    </source>
</evidence>
<gene>
    <name evidence="3" type="ORF">QO000_003559</name>
</gene>
<dbReference type="InterPro" id="IPR025436">
    <property type="entry name" value="DUF4179"/>
</dbReference>
<dbReference type="EMBL" id="JAUSWM010000008">
    <property type="protein sequence ID" value="MDQ0484575.1"/>
    <property type="molecule type" value="Genomic_DNA"/>
</dbReference>
<keyword evidence="1" id="KW-1133">Transmembrane helix</keyword>
<protein>
    <recommendedName>
        <fullName evidence="2">DUF4179 domain-containing protein</fullName>
    </recommendedName>
</protein>
<name>A0ABU0K5E9_9BACL</name>
<keyword evidence="4" id="KW-1185">Reference proteome</keyword>
<evidence type="ECO:0000313" key="4">
    <source>
        <dbReference type="Proteomes" id="UP001226720"/>
    </source>
</evidence>
<evidence type="ECO:0000259" key="2">
    <source>
        <dbReference type="Pfam" id="PF13786"/>
    </source>
</evidence>
<accession>A0ABU0K5E9</accession>
<feature type="domain" description="DUF4179" evidence="2">
    <location>
        <begin position="38"/>
        <end position="129"/>
    </location>
</feature>
<dbReference type="Proteomes" id="UP001226720">
    <property type="component" value="Unassembled WGS sequence"/>
</dbReference>
<evidence type="ECO:0000256" key="1">
    <source>
        <dbReference type="SAM" id="Phobius"/>
    </source>
</evidence>
<comment type="caution">
    <text evidence="3">The sequence shown here is derived from an EMBL/GenBank/DDBJ whole genome shotgun (WGS) entry which is preliminary data.</text>
</comment>